<evidence type="ECO:0000256" key="1">
    <source>
        <dbReference type="SAM" id="SignalP"/>
    </source>
</evidence>
<sequence length="151" mass="16736">RNRHATMKRLLIVVLAISAFQASASYKIGEGSKFFLSQVMTGQIGAVLREKEDAHIAAAIQFTVEWLNQRGIYGEVEYLIDYLDGLDHYDALKKACSMFERDRVIALVGGSHALLNAQLERLTDQLDIPLLTAIDDVEPNNGNTKASLGSW</sequence>
<feature type="chain" id="PRO_5002165597" description="Receptor ligand binding region domain-containing protein" evidence="1">
    <location>
        <begin position="26"/>
        <end position="151"/>
    </location>
</feature>
<feature type="non-terminal residue" evidence="2">
    <location>
        <position position="1"/>
    </location>
</feature>
<dbReference type="Gene3D" id="3.40.50.2300">
    <property type="match status" value="1"/>
</dbReference>
<dbReference type="EMBL" id="KN742866">
    <property type="protein sequence ID" value="KIH52760.1"/>
    <property type="molecule type" value="Genomic_DNA"/>
</dbReference>
<evidence type="ECO:0008006" key="4">
    <source>
        <dbReference type="Google" id="ProtNLM"/>
    </source>
</evidence>
<reference evidence="2 3" key="1">
    <citation type="submission" date="2013-12" db="EMBL/GenBank/DDBJ databases">
        <title>Draft genome of the parsitic nematode Ancylostoma duodenale.</title>
        <authorList>
            <person name="Mitreva M."/>
        </authorList>
    </citation>
    <scope>NUCLEOTIDE SEQUENCE [LARGE SCALE GENOMIC DNA]</scope>
    <source>
        <strain evidence="2 3">Zhejiang</strain>
    </source>
</reference>
<dbReference type="InterPro" id="IPR028082">
    <property type="entry name" value="Peripla_BP_I"/>
</dbReference>
<evidence type="ECO:0000313" key="2">
    <source>
        <dbReference type="EMBL" id="KIH52760.1"/>
    </source>
</evidence>
<protein>
    <recommendedName>
        <fullName evidence="4">Receptor ligand binding region domain-containing protein</fullName>
    </recommendedName>
</protein>
<name>A0A0C2FW15_9BILA</name>
<gene>
    <name evidence="2" type="ORF">ANCDUO_17132</name>
</gene>
<keyword evidence="1" id="KW-0732">Signal</keyword>
<feature type="signal peptide" evidence="1">
    <location>
        <begin position="1"/>
        <end position="25"/>
    </location>
</feature>
<accession>A0A0C2FW15</accession>
<organism evidence="2 3">
    <name type="scientific">Ancylostoma duodenale</name>
    <dbReference type="NCBI Taxonomy" id="51022"/>
    <lineage>
        <taxon>Eukaryota</taxon>
        <taxon>Metazoa</taxon>
        <taxon>Ecdysozoa</taxon>
        <taxon>Nematoda</taxon>
        <taxon>Chromadorea</taxon>
        <taxon>Rhabditida</taxon>
        <taxon>Rhabditina</taxon>
        <taxon>Rhabditomorpha</taxon>
        <taxon>Strongyloidea</taxon>
        <taxon>Ancylostomatidae</taxon>
        <taxon>Ancylostomatinae</taxon>
        <taxon>Ancylostoma</taxon>
    </lineage>
</organism>
<dbReference type="Proteomes" id="UP000054047">
    <property type="component" value="Unassembled WGS sequence"/>
</dbReference>
<dbReference type="SUPFAM" id="SSF53822">
    <property type="entry name" value="Periplasmic binding protein-like I"/>
    <property type="match status" value="1"/>
</dbReference>
<proteinExistence type="predicted"/>
<keyword evidence="3" id="KW-1185">Reference proteome</keyword>
<evidence type="ECO:0000313" key="3">
    <source>
        <dbReference type="Proteomes" id="UP000054047"/>
    </source>
</evidence>
<dbReference type="AlphaFoldDB" id="A0A0C2FW15"/>
<dbReference type="OrthoDB" id="5851409at2759"/>